<organism evidence="1">
    <name type="scientific">marine metagenome</name>
    <dbReference type="NCBI Taxonomy" id="408172"/>
    <lineage>
        <taxon>unclassified sequences</taxon>
        <taxon>metagenomes</taxon>
        <taxon>ecological metagenomes</taxon>
    </lineage>
</organism>
<name>A0A382R741_9ZZZZ</name>
<feature type="non-terminal residue" evidence="1">
    <location>
        <position position="1"/>
    </location>
</feature>
<proteinExistence type="predicted"/>
<dbReference type="EMBL" id="UINC01118925">
    <property type="protein sequence ID" value="SVC92391.1"/>
    <property type="molecule type" value="Genomic_DNA"/>
</dbReference>
<evidence type="ECO:0000313" key="1">
    <source>
        <dbReference type="EMBL" id="SVC92391.1"/>
    </source>
</evidence>
<accession>A0A382R741</accession>
<reference evidence="1" key="1">
    <citation type="submission" date="2018-05" db="EMBL/GenBank/DDBJ databases">
        <authorList>
            <person name="Lanie J.A."/>
            <person name="Ng W.-L."/>
            <person name="Kazmierczak K.M."/>
            <person name="Andrzejewski T.M."/>
            <person name="Davidsen T.M."/>
            <person name="Wayne K.J."/>
            <person name="Tettelin H."/>
            <person name="Glass J.I."/>
            <person name="Rusch D."/>
            <person name="Podicherti R."/>
            <person name="Tsui H.-C.T."/>
            <person name="Winkler M.E."/>
        </authorList>
    </citation>
    <scope>NUCLEOTIDE SEQUENCE</scope>
</reference>
<gene>
    <name evidence="1" type="ORF">METZ01_LOCUS345245</name>
</gene>
<protein>
    <submittedName>
        <fullName evidence="1">Uncharacterized protein</fullName>
    </submittedName>
</protein>
<sequence length="48" mass="5223">LEAVNKGLSIKEVPVSIMSRQLGVSKKPSGIAYPLRFGLAILKAWLRS</sequence>
<dbReference type="AlphaFoldDB" id="A0A382R741"/>